<gene>
    <name evidence="1" type="ORF">LMG29542_02475</name>
</gene>
<evidence type="ECO:0000313" key="2">
    <source>
        <dbReference type="Proteomes" id="UP000494363"/>
    </source>
</evidence>
<dbReference type="RefSeq" id="WP_175226732.1">
    <property type="nucleotide sequence ID" value="NZ_CADIKH010000009.1"/>
</dbReference>
<evidence type="ECO:0000313" key="1">
    <source>
        <dbReference type="EMBL" id="CAB3754873.1"/>
    </source>
</evidence>
<proteinExistence type="predicted"/>
<dbReference type="EMBL" id="CADIKH010000009">
    <property type="protein sequence ID" value="CAB3754873.1"/>
    <property type="molecule type" value="Genomic_DNA"/>
</dbReference>
<sequence length="134" mass="14240">MTALSLLSQELGLSALEHRFAHAMLGATPLAASGGTAMVPVATLMKAVEPELEPEEMKEADVAEMLRNGVGVVLAGLLRQPRTFRDASASVSTSFCVLDSVTMANGAEYVQIQLSRFFLDLLGRVAVERGIASY</sequence>
<accession>A0A6J5DLM2</accession>
<dbReference type="AlphaFoldDB" id="A0A6J5DLM2"/>
<keyword evidence="2" id="KW-1185">Reference proteome</keyword>
<reference evidence="1 2" key="1">
    <citation type="submission" date="2020-04" db="EMBL/GenBank/DDBJ databases">
        <authorList>
            <person name="De Canck E."/>
        </authorList>
    </citation>
    <scope>NUCLEOTIDE SEQUENCE [LARGE SCALE GENOMIC DNA]</scope>
    <source>
        <strain evidence="1 2">LMG 29542</strain>
    </source>
</reference>
<dbReference type="Proteomes" id="UP000494363">
    <property type="component" value="Unassembled WGS sequence"/>
</dbReference>
<name>A0A6J5DLM2_9BURK</name>
<protein>
    <submittedName>
        <fullName evidence="1">Uncharacterized protein</fullName>
    </submittedName>
</protein>
<organism evidence="1 2">
    <name type="scientific">Paraburkholderia humisilvae</name>
    <dbReference type="NCBI Taxonomy" id="627669"/>
    <lineage>
        <taxon>Bacteria</taxon>
        <taxon>Pseudomonadati</taxon>
        <taxon>Pseudomonadota</taxon>
        <taxon>Betaproteobacteria</taxon>
        <taxon>Burkholderiales</taxon>
        <taxon>Burkholderiaceae</taxon>
        <taxon>Paraburkholderia</taxon>
    </lineage>
</organism>